<dbReference type="Proteomes" id="UP000194141">
    <property type="component" value="Unassembled WGS sequence"/>
</dbReference>
<reference evidence="7 8" key="1">
    <citation type="journal article" date="2017" name="Front. Microbiol.">
        <title>Genome Sequence of Desulfurella amilsii Strain TR1 and Comparative Genomics of Desulfurellaceae Family.</title>
        <authorList>
            <person name="Florentino A.P."/>
            <person name="Stams A.J."/>
            <person name="Sanchez-Andrea I."/>
        </authorList>
    </citation>
    <scope>NUCLEOTIDE SEQUENCE [LARGE SCALE GENOMIC DNA]</scope>
    <source>
        <strain evidence="7 8">TR1</strain>
    </source>
</reference>
<keyword evidence="2 6" id="KW-0698">rRNA processing</keyword>
<evidence type="ECO:0000256" key="6">
    <source>
        <dbReference type="HAMAP-Rule" id="MF_01007"/>
    </source>
</evidence>
<comment type="function">
    <text evidence="6">Specifically methylates the N4 position of cytidine in position 1402 (C1402) of 16S rRNA.</text>
</comment>
<organism evidence="7 8">
    <name type="scientific">Desulfurella amilsii</name>
    <dbReference type="NCBI Taxonomy" id="1562698"/>
    <lineage>
        <taxon>Bacteria</taxon>
        <taxon>Pseudomonadati</taxon>
        <taxon>Campylobacterota</taxon>
        <taxon>Desulfurellia</taxon>
        <taxon>Desulfurellales</taxon>
        <taxon>Desulfurellaceae</taxon>
        <taxon>Desulfurella</taxon>
    </lineage>
</organism>
<dbReference type="EC" id="2.1.1.199" evidence="6"/>
<keyword evidence="8" id="KW-1185">Reference proteome</keyword>
<comment type="caution">
    <text evidence="7">The sequence shown here is derived from an EMBL/GenBank/DDBJ whole genome shotgun (WGS) entry which is preliminary data.</text>
</comment>
<accession>A0A1X4XVB9</accession>
<dbReference type="SUPFAM" id="SSF53335">
    <property type="entry name" value="S-adenosyl-L-methionine-dependent methyltransferases"/>
    <property type="match status" value="1"/>
</dbReference>
<dbReference type="PIRSF" id="PIRSF004486">
    <property type="entry name" value="MraW"/>
    <property type="match status" value="1"/>
</dbReference>
<keyword evidence="4 6" id="KW-0808">Transferase</keyword>
<dbReference type="SUPFAM" id="SSF81799">
    <property type="entry name" value="Putative methyltransferase TM0872, insert domain"/>
    <property type="match status" value="1"/>
</dbReference>
<dbReference type="EMBL" id="MDSU01000018">
    <property type="protein sequence ID" value="OSS41479.1"/>
    <property type="molecule type" value="Genomic_DNA"/>
</dbReference>
<dbReference type="STRING" id="1562698.DESAMIL20_1032"/>
<dbReference type="GO" id="GO:0070475">
    <property type="term" value="P:rRNA base methylation"/>
    <property type="evidence" value="ECO:0007669"/>
    <property type="project" value="UniProtKB-UniRule"/>
</dbReference>
<dbReference type="PANTHER" id="PTHR11265:SF0">
    <property type="entry name" value="12S RRNA N4-METHYLCYTIDINE METHYLTRANSFERASE"/>
    <property type="match status" value="1"/>
</dbReference>
<protein>
    <recommendedName>
        <fullName evidence="6">Ribosomal RNA small subunit methyltransferase H</fullName>
        <ecNumber evidence="6">2.1.1.199</ecNumber>
    </recommendedName>
    <alternativeName>
        <fullName evidence="6">16S rRNA m(4)C1402 methyltransferase</fullName>
    </alternativeName>
    <alternativeName>
        <fullName evidence="6">rRNA (cytosine-N(4)-)-methyltransferase RsmH</fullName>
    </alternativeName>
</protein>
<evidence type="ECO:0000256" key="4">
    <source>
        <dbReference type="ARBA" id="ARBA00022679"/>
    </source>
</evidence>
<comment type="subcellular location">
    <subcellularLocation>
        <location evidence="6">Cytoplasm</location>
    </subcellularLocation>
</comment>
<feature type="binding site" evidence="6">
    <location>
        <position position="95"/>
    </location>
    <ligand>
        <name>S-adenosyl-L-methionine</name>
        <dbReference type="ChEBI" id="CHEBI:59789"/>
    </ligand>
</feature>
<comment type="similarity">
    <text evidence="1 6">Belongs to the methyltransferase superfamily. RsmH family.</text>
</comment>
<gene>
    <name evidence="6" type="primary">rsmH</name>
    <name evidence="7" type="ORF">DESAMIL20_1032</name>
</gene>
<dbReference type="InterPro" id="IPR023397">
    <property type="entry name" value="SAM-dep_MeTrfase_MraW_recog"/>
</dbReference>
<sequence>MEILQPKSDGIYLDLTFGGGGHSEQILKLSEPNGIVIAFDQDLYAIDCALKLKETYKDRLIAVKENFSKCYVKLLSMGYSLVDGIIMDIGVSSFQLDDAQRGFSFLKDGPLDMRMSKDNPISARIIVNQWSRYELENIIRDYGQERFAKKIAAKIDERRAKATIETTLELANIVKEAIPYSFYKKIHPATKTFQALRIVVNSELDNLKEGLVNAIKLLKPQARLVVISFHSLEDKIVKNIFKDYSQRKIVTILTKKPIVPSLDEIKANSRARSAKLRSIEKTGGTYD</sequence>
<evidence type="ECO:0000256" key="5">
    <source>
        <dbReference type="ARBA" id="ARBA00022691"/>
    </source>
</evidence>
<dbReference type="PANTHER" id="PTHR11265">
    <property type="entry name" value="S-ADENOSYL-METHYLTRANSFERASE MRAW"/>
    <property type="match status" value="1"/>
</dbReference>
<evidence type="ECO:0000256" key="3">
    <source>
        <dbReference type="ARBA" id="ARBA00022603"/>
    </source>
</evidence>
<name>A0A1X4XVB9_9BACT</name>
<dbReference type="AlphaFoldDB" id="A0A1X4XVB9"/>
<dbReference type="InterPro" id="IPR002903">
    <property type="entry name" value="RsmH"/>
</dbReference>
<dbReference type="NCBIfam" id="TIGR00006">
    <property type="entry name" value="16S rRNA (cytosine(1402)-N(4))-methyltransferase RsmH"/>
    <property type="match status" value="1"/>
</dbReference>
<dbReference type="HAMAP" id="MF_01007">
    <property type="entry name" value="16SrRNA_methyltr_H"/>
    <property type="match status" value="1"/>
</dbReference>
<evidence type="ECO:0000256" key="1">
    <source>
        <dbReference type="ARBA" id="ARBA00010396"/>
    </source>
</evidence>
<dbReference type="GO" id="GO:0071424">
    <property type="term" value="F:rRNA (cytosine-N4-)-methyltransferase activity"/>
    <property type="evidence" value="ECO:0007669"/>
    <property type="project" value="UniProtKB-UniRule"/>
</dbReference>
<dbReference type="Gene3D" id="3.40.50.150">
    <property type="entry name" value="Vaccinia Virus protein VP39"/>
    <property type="match status" value="1"/>
</dbReference>
<dbReference type="InterPro" id="IPR029063">
    <property type="entry name" value="SAM-dependent_MTases_sf"/>
</dbReference>
<feature type="binding site" evidence="6">
    <location>
        <position position="40"/>
    </location>
    <ligand>
        <name>S-adenosyl-L-methionine</name>
        <dbReference type="ChEBI" id="CHEBI:59789"/>
    </ligand>
</feature>
<keyword evidence="6" id="KW-0963">Cytoplasm</keyword>
<evidence type="ECO:0000313" key="7">
    <source>
        <dbReference type="EMBL" id="OSS41479.1"/>
    </source>
</evidence>
<evidence type="ECO:0000313" key="8">
    <source>
        <dbReference type="Proteomes" id="UP000194141"/>
    </source>
</evidence>
<keyword evidence="5 6" id="KW-0949">S-adenosyl-L-methionine</keyword>
<feature type="binding site" evidence="6">
    <location>
        <position position="67"/>
    </location>
    <ligand>
        <name>S-adenosyl-L-methionine</name>
        <dbReference type="ChEBI" id="CHEBI:59789"/>
    </ligand>
</feature>
<evidence type="ECO:0000256" key="2">
    <source>
        <dbReference type="ARBA" id="ARBA00022552"/>
    </source>
</evidence>
<proteinExistence type="inferred from homology"/>
<dbReference type="GO" id="GO:0005737">
    <property type="term" value="C:cytoplasm"/>
    <property type="evidence" value="ECO:0007669"/>
    <property type="project" value="UniProtKB-SubCell"/>
</dbReference>
<feature type="binding site" evidence="6">
    <location>
        <begin position="20"/>
        <end position="22"/>
    </location>
    <ligand>
        <name>S-adenosyl-L-methionine</name>
        <dbReference type="ChEBI" id="CHEBI:59789"/>
    </ligand>
</feature>
<dbReference type="Gene3D" id="1.10.150.170">
    <property type="entry name" value="Putative methyltransferase TM0872, insert domain"/>
    <property type="match status" value="1"/>
</dbReference>
<feature type="binding site" evidence="6">
    <location>
        <position position="88"/>
    </location>
    <ligand>
        <name>S-adenosyl-L-methionine</name>
        <dbReference type="ChEBI" id="CHEBI:59789"/>
    </ligand>
</feature>
<dbReference type="Pfam" id="PF01795">
    <property type="entry name" value="Methyltransf_5"/>
    <property type="match status" value="1"/>
</dbReference>
<comment type="catalytic activity">
    <reaction evidence="6">
        <text>cytidine(1402) in 16S rRNA + S-adenosyl-L-methionine = N(4)-methylcytidine(1402) in 16S rRNA + S-adenosyl-L-homocysteine + H(+)</text>
        <dbReference type="Rhea" id="RHEA:42928"/>
        <dbReference type="Rhea" id="RHEA-COMP:10286"/>
        <dbReference type="Rhea" id="RHEA-COMP:10287"/>
        <dbReference type="ChEBI" id="CHEBI:15378"/>
        <dbReference type="ChEBI" id="CHEBI:57856"/>
        <dbReference type="ChEBI" id="CHEBI:59789"/>
        <dbReference type="ChEBI" id="CHEBI:74506"/>
        <dbReference type="ChEBI" id="CHEBI:82748"/>
        <dbReference type="EC" id="2.1.1.199"/>
    </reaction>
</comment>
<keyword evidence="3 6" id="KW-0489">Methyltransferase</keyword>